<dbReference type="EMBL" id="BJWL01000007">
    <property type="protein sequence ID" value="GFY90784.1"/>
    <property type="molecule type" value="Genomic_DNA"/>
</dbReference>
<feature type="coiled-coil region" evidence="1">
    <location>
        <begin position="520"/>
        <end position="547"/>
    </location>
</feature>
<dbReference type="PANTHER" id="PTHR45287">
    <property type="entry name" value="OS03G0691500 PROTEIN"/>
    <property type="match status" value="1"/>
</dbReference>
<dbReference type="PANTHER" id="PTHR45287:SF4">
    <property type="entry name" value="OS03G0691500 PROTEIN"/>
    <property type="match status" value="1"/>
</dbReference>
<sequence>MYEELKSCMKEKEAIIKNLGSLNYKLRDNYNEKIRKWDEEKQELLVALDEANSKNTDQEQKLHACKEEVRGLKLLLSALEKKCLEAEEKAKASKELRQRDDMLLKQEKENRKVEDQLKWKKEQFKHLDEAYEKLRNQLQASTKEWEREKSTLQTDLDSQTRVSEDLHRLLQMCNQALAHEESRRKYLEVQLSETKTCFDNVFVECQEAKSEIECLTGQRDKDIASLRDLLGTEEMIHKEMKYQLGILEQENQELRFSLEELQEAQIQEAGNSSSLLNLRNKLKGLEQMHRNCSKNLRAKEAEWTAKFDKMTGDLTDCRSELESKDRDMEELKMKLEGYCSLIMHLELKNEEKFLMLLVLKSGILEAKLKLDDEKADMDRKNSEREEEVSLLIKELEMKSDALVKAEKTIAEDHEQQLQLQDELERHEEKFKESWGSQLRLKEKALQMEIDLVKVHDALNRANDELAEFCETNELEFELQIWRFIAERLKANLEENHQLHKQVEVSLLACGEVEVTLKQEKESLGHAVEEKDRRIDDLETRIVLLDRKLNTREKGKEKEKISGDHQREIECLEQERVRRELEGAILAYIDAERIYEHERENFHRLVEEKNQRIADIHLLTAAEKQTEVNLLHKAWEKIAADEFLKEIAIQEQRLVIEELEDDFRNLETNLEALQKIFTCSKEEREKIVSDLRTSDVFIDKLESEKRTSVEDVKKLLSDRDSLLNFVTIMSERICEFSIEDMQLMGVWERIQRKIDDSERGVELKGG</sequence>
<keyword evidence="3" id="KW-1185">Reference proteome</keyword>
<feature type="coiled-coil region" evidence="1">
    <location>
        <begin position="27"/>
        <end position="155"/>
    </location>
</feature>
<gene>
    <name evidence="2" type="ORF">Acr_07g0009810</name>
</gene>
<dbReference type="OrthoDB" id="685795at2759"/>
<feature type="coiled-coil region" evidence="1">
    <location>
        <begin position="648"/>
        <end position="717"/>
    </location>
</feature>
<name>A0A7J0EWC6_9ERIC</name>
<evidence type="ECO:0000313" key="2">
    <source>
        <dbReference type="EMBL" id="GFY90784.1"/>
    </source>
</evidence>
<comment type="caution">
    <text evidence="2">The sequence shown here is derived from an EMBL/GenBank/DDBJ whole genome shotgun (WGS) entry which is preliminary data.</text>
</comment>
<feature type="coiled-coil region" evidence="1">
    <location>
        <begin position="244"/>
        <end position="334"/>
    </location>
</feature>
<reference evidence="2 3" key="1">
    <citation type="submission" date="2019-07" db="EMBL/GenBank/DDBJ databases">
        <title>De Novo Assembly of kiwifruit Actinidia rufa.</title>
        <authorList>
            <person name="Sugita-Konishi S."/>
            <person name="Sato K."/>
            <person name="Mori E."/>
            <person name="Abe Y."/>
            <person name="Kisaki G."/>
            <person name="Hamano K."/>
            <person name="Suezawa K."/>
            <person name="Otani M."/>
            <person name="Fukuda T."/>
            <person name="Manabe T."/>
            <person name="Gomi K."/>
            <person name="Tabuchi M."/>
            <person name="Akimitsu K."/>
            <person name="Kataoka I."/>
        </authorList>
    </citation>
    <scope>NUCLEOTIDE SEQUENCE [LARGE SCALE GENOMIC DNA]</scope>
    <source>
        <strain evidence="3">cv. Fuchu</strain>
    </source>
</reference>
<keyword evidence="1" id="KW-0175">Coiled coil</keyword>
<evidence type="ECO:0000256" key="1">
    <source>
        <dbReference type="SAM" id="Coils"/>
    </source>
</evidence>
<protein>
    <submittedName>
        <fullName evidence="2">Transcription factor bHLH131-like protein</fullName>
    </submittedName>
</protein>
<organism evidence="2 3">
    <name type="scientific">Actinidia rufa</name>
    <dbReference type="NCBI Taxonomy" id="165716"/>
    <lineage>
        <taxon>Eukaryota</taxon>
        <taxon>Viridiplantae</taxon>
        <taxon>Streptophyta</taxon>
        <taxon>Embryophyta</taxon>
        <taxon>Tracheophyta</taxon>
        <taxon>Spermatophyta</taxon>
        <taxon>Magnoliopsida</taxon>
        <taxon>eudicotyledons</taxon>
        <taxon>Gunneridae</taxon>
        <taxon>Pentapetalae</taxon>
        <taxon>asterids</taxon>
        <taxon>Ericales</taxon>
        <taxon>Actinidiaceae</taxon>
        <taxon>Actinidia</taxon>
    </lineage>
</organism>
<dbReference type="InterPro" id="IPR040262">
    <property type="entry name" value="At4g38062-like"/>
</dbReference>
<proteinExistence type="predicted"/>
<evidence type="ECO:0000313" key="3">
    <source>
        <dbReference type="Proteomes" id="UP000585474"/>
    </source>
</evidence>
<accession>A0A7J0EWC6</accession>
<dbReference type="AlphaFoldDB" id="A0A7J0EWC6"/>
<dbReference type="Proteomes" id="UP000585474">
    <property type="component" value="Unassembled WGS sequence"/>
</dbReference>